<sequence length="100" mass="10540">MALHLETADGWAWASLSGELTVYTAAQLKSELLPLLEYEAVSLGFAGVTELDGCAVQLLLVFGRQARRVEWRADNPLLCEAFGLLGVTLTPPPGGVGGLG</sequence>
<organism evidence="2 3">
    <name type="scientific">Chromobacterium aquaticum</name>
    <dbReference type="NCBI Taxonomy" id="467180"/>
    <lineage>
        <taxon>Bacteria</taxon>
        <taxon>Pseudomonadati</taxon>
        <taxon>Pseudomonadota</taxon>
        <taxon>Betaproteobacteria</taxon>
        <taxon>Neisseriales</taxon>
        <taxon>Chromobacteriaceae</taxon>
        <taxon>Chromobacterium</taxon>
    </lineage>
</organism>
<proteinExistence type="predicted"/>
<reference evidence="3" key="1">
    <citation type="journal article" date="2019" name="Int. J. Syst. Evol. Microbiol.">
        <title>The Global Catalogue of Microorganisms (GCM) 10K type strain sequencing project: providing services to taxonomists for standard genome sequencing and annotation.</title>
        <authorList>
            <consortium name="The Broad Institute Genomics Platform"/>
            <consortium name="The Broad Institute Genome Sequencing Center for Infectious Disease"/>
            <person name="Wu L."/>
            <person name="Ma J."/>
        </authorList>
    </citation>
    <scope>NUCLEOTIDE SEQUENCE [LARGE SCALE GENOMIC DNA]</scope>
    <source>
        <strain evidence="3">CGMCC 4.7608</strain>
    </source>
</reference>
<dbReference type="EMBL" id="JBHSEK010000005">
    <property type="protein sequence ID" value="MFC4490103.1"/>
    <property type="molecule type" value="Genomic_DNA"/>
</dbReference>
<dbReference type="Pfam" id="PF13466">
    <property type="entry name" value="STAS_2"/>
    <property type="match status" value="1"/>
</dbReference>
<feature type="domain" description="STAS" evidence="1">
    <location>
        <begin position="1"/>
        <end position="68"/>
    </location>
</feature>
<comment type="caution">
    <text evidence="2">The sequence shown here is derived from an EMBL/GenBank/DDBJ whole genome shotgun (WGS) entry which is preliminary data.</text>
</comment>
<dbReference type="Proteomes" id="UP001595999">
    <property type="component" value="Unassembled WGS sequence"/>
</dbReference>
<dbReference type="PROSITE" id="PS50801">
    <property type="entry name" value="STAS"/>
    <property type="match status" value="1"/>
</dbReference>
<dbReference type="SUPFAM" id="SSF52091">
    <property type="entry name" value="SpoIIaa-like"/>
    <property type="match status" value="1"/>
</dbReference>
<dbReference type="RefSeq" id="WP_231462802.1">
    <property type="nucleotide sequence ID" value="NZ_JAJOHW010000085.1"/>
</dbReference>
<dbReference type="InterPro" id="IPR036513">
    <property type="entry name" value="STAS_dom_sf"/>
</dbReference>
<accession>A0ABV8ZQV8</accession>
<name>A0ABV8ZQV8_9NEIS</name>
<evidence type="ECO:0000313" key="2">
    <source>
        <dbReference type="EMBL" id="MFC4490103.1"/>
    </source>
</evidence>
<protein>
    <submittedName>
        <fullName evidence="2">Lipid asymmetry maintenance protein MlaB</fullName>
    </submittedName>
</protein>
<dbReference type="Gene3D" id="3.30.750.24">
    <property type="entry name" value="STAS domain"/>
    <property type="match status" value="1"/>
</dbReference>
<gene>
    <name evidence="2" type="ORF">ACFO0R_10765</name>
</gene>
<evidence type="ECO:0000259" key="1">
    <source>
        <dbReference type="PROSITE" id="PS50801"/>
    </source>
</evidence>
<dbReference type="InterPro" id="IPR058548">
    <property type="entry name" value="MlaB-like_STAS"/>
</dbReference>
<dbReference type="InterPro" id="IPR002645">
    <property type="entry name" value="STAS_dom"/>
</dbReference>
<keyword evidence="3" id="KW-1185">Reference proteome</keyword>
<evidence type="ECO:0000313" key="3">
    <source>
        <dbReference type="Proteomes" id="UP001595999"/>
    </source>
</evidence>